<dbReference type="InterPro" id="IPR036390">
    <property type="entry name" value="WH_DNA-bd_sf"/>
</dbReference>
<accession>A0A3Q9G322</accession>
<dbReference type="AlphaFoldDB" id="A0A3Q9G322"/>
<dbReference type="InterPro" id="IPR005119">
    <property type="entry name" value="LysR_subst-bd"/>
</dbReference>
<dbReference type="GO" id="GO:0003700">
    <property type="term" value="F:DNA-binding transcription factor activity"/>
    <property type="evidence" value="ECO:0007669"/>
    <property type="project" value="InterPro"/>
</dbReference>
<evidence type="ECO:0000256" key="4">
    <source>
        <dbReference type="ARBA" id="ARBA00023163"/>
    </source>
</evidence>
<dbReference type="SUPFAM" id="SSF46785">
    <property type="entry name" value="Winged helix' DNA-binding domain"/>
    <property type="match status" value="1"/>
</dbReference>
<keyword evidence="4" id="KW-0804">Transcription</keyword>
<evidence type="ECO:0000259" key="5">
    <source>
        <dbReference type="PROSITE" id="PS50931"/>
    </source>
</evidence>
<dbReference type="SUPFAM" id="SSF53850">
    <property type="entry name" value="Periplasmic binding protein-like II"/>
    <property type="match status" value="1"/>
</dbReference>
<keyword evidence="2" id="KW-0805">Transcription regulation</keyword>
<name>A0A3Q9G322_STRLT</name>
<dbReference type="InterPro" id="IPR000847">
    <property type="entry name" value="LysR_HTH_N"/>
</dbReference>
<dbReference type="Pfam" id="PF00126">
    <property type="entry name" value="HTH_1"/>
    <property type="match status" value="1"/>
</dbReference>
<evidence type="ECO:0000256" key="3">
    <source>
        <dbReference type="ARBA" id="ARBA00023125"/>
    </source>
</evidence>
<dbReference type="PRINTS" id="PR00039">
    <property type="entry name" value="HTHLYSR"/>
</dbReference>
<sequence length="325" mass="34459">MRVMDLEVRHLKVVCAIADAGSITRAAAALGVSQPSLTAQIRRIERVLGGALFARSRHGAAPTALGEFVLARARSVLPSIEAIQRESALHTGSTEGRRPLRYVATPGPLAVGLVRELQELFPGALPTLRTEPNLATAADLVVSGQQDLAAVAEYVRPSSELPPGLGSAVVATEPVFVLLPQVHPLAARPELRLAELADAEWTLAASQGNGLFDSFTASCARAGFTPRVRHDAEAGAARELIADGQAVGLGQATFRATPGIVPRPLAGTPLRIRHLLLWHRQGALSAHAPAIAARADRVYATAVRRSPHYLDWLAENPPLEERRAG</sequence>
<evidence type="ECO:0000313" key="7">
    <source>
        <dbReference type="Proteomes" id="UP000267900"/>
    </source>
</evidence>
<dbReference type="Gene3D" id="3.40.190.10">
    <property type="entry name" value="Periplasmic binding protein-like II"/>
    <property type="match status" value="2"/>
</dbReference>
<dbReference type="PANTHER" id="PTHR30346">
    <property type="entry name" value="TRANSCRIPTIONAL DUAL REGULATOR HCAR-RELATED"/>
    <property type="match status" value="1"/>
</dbReference>
<keyword evidence="7" id="KW-1185">Reference proteome</keyword>
<proteinExistence type="inferred from homology"/>
<dbReference type="Gene3D" id="1.10.10.10">
    <property type="entry name" value="Winged helix-like DNA-binding domain superfamily/Winged helix DNA-binding domain"/>
    <property type="match status" value="1"/>
</dbReference>
<dbReference type="PANTHER" id="PTHR30346:SF30">
    <property type="entry name" value="SMALL NEUTRAL PROTEASE REGULATORY PROTEIN"/>
    <property type="match status" value="1"/>
</dbReference>
<dbReference type="GO" id="GO:0032993">
    <property type="term" value="C:protein-DNA complex"/>
    <property type="evidence" value="ECO:0007669"/>
    <property type="project" value="TreeGrafter"/>
</dbReference>
<dbReference type="Pfam" id="PF03466">
    <property type="entry name" value="LysR_substrate"/>
    <property type="match status" value="1"/>
</dbReference>
<protein>
    <submittedName>
        <fullName evidence="6">LysR family transcriptional regulator</fullName>
    </submittedName>
</protein>
<evidence type="ECO:0000313" key="6">
    <source>
        <dbReference type="EMBL" id="AZQ74445.1"/>
    </source>
</evidence>
<keyword evidence="3" id="KW-0238">DNA-binding</keyword>
<feature type="domain" description="HTH lysR-type" evidence="5">
    <location>
        <begin position="6"/>
        <end position="63"/>
    </location>
</feature>
<dbReference type="Proteomes" id="UP000267900">
    <property type="component" value="Chromosome"/>
</dbReference>
<dbReference type="GO" id="GO:0003677">
    <property type="term" value="F:DNA binding"/>
    <property type="evidence" value="ECO:0007669"/>
    <property type="project" value="UniProtKB-KW"/>
</dbReference>
<evidence type="ECO:0000256" key="2">
    <source>
        <dbReference type="ARBA" id="ARBA00023015"/>
    </source>
</evidence>
<dbReference type="CDD" id="cd08414">
    <property type="entry name" value="PBP2_LTTR_aromatics_like"/>
    <property type="match status" value="1"/>
</dbReference>
<evidence type="ECO:0000256" key="1">
    <source>
        <dbReference type="ARBA" id="ARBA00009437"/>
    </source>
</evidence>
<dbReference type="OrthoDB" id="3171102at2"/>
<dbReference type="EMBL" id="CP034587">
    <property type="protein sequence ID" value="AZQ74445.1"/>
    <property type="molecule type" value="Genomic_DNA"/>
</dbReference>
<gene>
    <name evidence="6" type="ORF">EKH77_27420</name>
</gene>
<reference evidence="6 7" key="1">
    <citation type="submission" date="2018-12" db="EMBL/GenBank/DDBJ databases">
        <title>The whole draft genome of Streptomyce luteoverticillatus CGMCC 15060.</title>
        <authorList>
            <person name="Feng Z."/>
            <person name="Chen G."/>
            <person name="Zhang J."/>
            <person name="Zhu H."/>
            <person name="Yu X."/>
            <person name="Zhang W."/>
            <person name="Zhang X."/>
        </authorList>
    </citation>
    <scope>NUCLEOTIDE SEQUENCE [LARGE SCALE GENOMIC DNA]</scope>
    <source>
        <strain evidence="6 7">CGMCC 15060</strain>
    </source>
</reference>
<dbReference type="InterPro" id="IPR036388">
    <property type="entry name" value="WH-like_DNA-bd_sf"/>
</dbReference>
<dbReference type="PROSITE" id="PS50931">
    <property type="entry name" value="HTH_LYSR"/>
    <property type="match status" value="1"/>
</dbReference>
<organism evidence="6 7">
    <name type="scientific">Streptomyces luteoverticillatus</name>
    <name type="common">Streptoverticillium luteoverticillatus</name>
    <dbReference type="NCBI Taxonomy" id="66425"/>
    <lineage>
        <taxon>Bacteria</taxon>
        <taxon>Bacillati</taxon>
        <taxon>Actinomycetota</taxon>
        <taxon>Actinomycetes</taxon>
        <taxon>Kitasatosporales</taxon>
        <taxon>Streptomycetaceae</taxon>
        <taxon>Streptomyces</taxon>
    </lineage>
</organism>
<comment type="similarity">
    <text evidence="1">Belongs to the LysR transcriptional regulatory family.</text>
</comment>